<dbReference type="InterPro" id="IPR002716">
    <property type="entry name" value="PIN_dom"/>
</dbReference>
<dbReference type="Pfam" id="PF13470">
    <property type="entry name" value="PIN_3"/>
    <property type="match status" value="1"/>
</dbReference>
<reference evidence="2 3" key="1">
    <citation type="submission" date="2013-03" db="EMBL/GenBank/DDBJ databases">
        <authorList>
            <person name="Fiebig A."/>
            <person name="Goeker M."/>
            <person name="Klenk H.-P.P."/>
        </authorList>
    </citation>
    <scope>NUCLEOTIDE SEQUENCE [LARGE SCALE GENOMIC DNA]</scope>
    <source>
        <strain evidence="2 3">DSM 17492</strain>
    </source>
</reference>
<sequence>MRGLLDACVLYPTVMRELLLGCAAKGLYEPRWSARISEEWARAAARLGPESEAIARGEIAMLGSAFPRAEVAASPDLERRLWLPDAGDIHVLASAVAGHCDVIVTMNAKDFPRDVLAEEGLSRADPDNFLLGLFEASPGPVGEVAASVVAEATRLSGEAWAPRKLFKKARLNRFGKAVEAAAG</sequence>
<accession>A0A017HHX0</accession>
<dbReference type="HOGENOM" id="CLU_096418_0_1_5"/>
<dbReference type="AlphaFoldDB" id="A0A017HHX0"/>
<keyword evidence="3" id="KW-1185">Reference proteome</keyword>
<feature type="domain" description="PIN" evidence="1">
    <location>
        <begin position="4"/>
        <end position="108"/>
    </location>
</feature>
<gene>
    <name evidence="2" type="ORF">Lokhon_00314</name>
</gene>
<dbReference type="eggNOG" id="COG1569">
    <property type="taxonomic scope" value="Bacteria"/>
</dbReference>
<protein>
    <recommendedName>
        <fullName evidence="1">PIN domain-containing protein</fullName>
    </recommendedName>
</protein>
<dbReference type="RefSeq" id="WP_017929425.1">
    <property type="nucleotide sequence ID" value="NZ_KB823001.1"/>
</dbReference>
<dbReference type="Proteomes" id="UP000025047">
    <property type="component" value="Unassembled WGS sequence"/>
</dbReference>
<dbReference type="NCBIfam" id="NF046100">
    <property type="entry name" value="RSP_2648_fam_PIN"/>
    <property type="match status" value="1"/>
</dbReference>
<evidence type="ECO:0000313" key="2">
    <source>
        <dbReference type="EMBL" id="EYD73758.1"/>
    </source>
</evidence>
<dbReference type="STRING" id="1122180.Lokhon_00314"/>
<name>A0A017HHX0_9RHOB</name>
<dbReference type="EMBL" id="APGJ01000001">
    <property type="protein sequence ID" value="EYD73758.1"/>
    <property type="molecule type" value="Genomic_DNA"/>
</dbReference>
<dbReference type="PATRIC" id="fig|1122180.6.peg.320"/>
<organism evidence="2 3">
    <name type="scientific">Limimaricola hongkongensis DSM 17492</name>
    <dbReference type="NCBI Taxonomy" id="1122180"/>
    <lineage>
        <taxon>Bacteria</taxon>
        <taxon>Pseudomonadati</taxon>
        <taxon>Pseudomonadota</taxon>
        <taxon>Alphaproteobacteria</taxon>
        <taxon>Rhodobacterales</taxon>
        <taxon>Paracoccaceae</taxon>
        <taxon>Limimaricola</taxon>
    </lineage>
</organism>
<proteinExistence type="predicted"/>
<evidence type="ECO:0000313" key="3">
    <source>
        <dbReference type="Proteomes" id="UP000025047"/>
    </source>
</evidence>
<evidence type="ECO:0000259" key="1">
    <source>
        <dbReference type="Pfam" id="PF13470"/>
    </source>
</evidence>
<comment type="caution">
    <text evidence="2">The sequence shown here is derived from an EMBL/GenBank/DDBJ whole genome shotgun (WGS) entry which is preliminary data.</text>
</comment>
<dbReference type="OrthoDB" id="211933at2"/>